<accession>X1SKY8</accession>
<dbReference type="AlphaFoldDB" id="X1SKY8"/>
<name>X1SKY8_9ZZZZ</name>
<protein>
    <submittedName>
        <fullName evidence="2">Uncharacterized protein</fullName>
    </submittedName>
</protein>
<keyword evidence="1" id="KW-0472">Membrane</keyword>
<evidence type="ECO:0000313" key="2">
    <source>
        <dbReference type="EMBL" id="GAI93608.1"/>
    </source>
</evidence>
<feature type="transmembrane region" description="Helical" evidence="1">
    <location>
        <begin position="44"/>
        <end position="70"/>
    </location>
</feature>
<keyword evidence="1" id="KW-0812">Transmembrane</keyword>
<proteinExistence type="predicted"/>
<organism evidence="2">
    <name type="scientific">marine sediment metagenome</name>
    <dbReference type="NCBI Taxonomy" id="412755"/>
    <lineage>
        <taxon>unclassified sequences</taxon>
        <taxon>metagenomes</taxon>
        <taxon>ecological metagenomes</taxon>
    </lineage>
</organism>
<gene>
    <name evidence="2" type="ORF">S12H4_28951</name>
</gene>
<sequence length="76" mass="8509">MSVSLTLVYTIPFVVFGLFRYLNLMNDQKQGGNPTELLLTDKPLLATVALWVLTCIGLFMDRTISVYLWIAIVGTV</sequence>
<dbReference type="EMBL" id="BARW01016656">
    <property type="protein sequence ID" value="GAI93608.1"/>
    <property type="molecule type" value="Genomic_DNA"/>
</dbReference>
<keyword evidence="1" id="KW-1133">Transmembrane helix</keyword>
<feature type="transmembrane region" description="Helical" evidence="1">
    <location>
        <begin position="6"/>
        <end position="23"/>
    </location>
</feature>
<comment type="caution">
    <text evidence="2">The sequence shown here is derived from an EMBL/GenBank/DDBJ whole genome shotgun (WGS) entry which is preliminary data.</text>
</comment>
<evidence type="ECO:0000256" key="1">
    <source>
        <dbReference type="SAM" id="Phobius"/>
    </source>
</evidence>
<feature type="non-terminal residue" evidence="2">
    <location>
        <position position="76"/>
    </location>
</feature>
<reference evidence="2" key="1">
    <citation type="journal article" date="2014" name="Front. Microbiol.">
        <title>High frequency of phylogenetically diverse reductive dehalogenase-homologous genes in deep subseafloor sedimentary metagenomes.</title>
        <authorList>
            <person name="Kawai M."/>
            <person name="Futagami T."/>
            <person name="Toyoda A."/>
            <person name="Takaki Y."/>
            <person name="Nishi S."/>
            <person name="Hori S."/>
            <person name="Arai W."/>
            <person name="Tsubouchi T."/>
            <person name="Morono Y."/>
            <person name="Uchiyama I."/>
            <person name="Ito T."/>
            <person name="Fujiyama A."/>
            <person name="Inagaki F."/>
            <person name="Takami H."/>
        </authorList>
    </citation>
    <scope>NUCLEOTIDE SEQUENCE</scope>
    <source>
        <strain evidence="2">Expedition CK06-06</strain>
    </source>
</reference>